<accession>A0A8E2DXW1</accession>
<proteinExistence type="predicted"/>
<dbReference type="EMBL" id="KV745703">
    <property type="protein sequence ID" value="OCK73620.1"/>
    <property type="molecule type" value="Genomic_DNA"/>
</dbReference>
<dbReference type="AlphaFoldDB" id="A0A8E2DXW1"/>
<gene>
    <name evidence="2" type="ORF">K432DRAFT_447735</name>
</gene>
<dbReference type="Proteomes" id="UP000250266">
    <property type="component" value="Unassembled WGS sequence"/>
</dbReference>
<protein>
    <submittedName>
        <fullName evidence="2">Uncharacterized protein</fullName>
    </submittedName>
</protein>
<name>A0A8E2DXW1_9PEZI</name>
<keyword evidence="1" id="KW-0175">Coiled coil</keyword>
<feature type="coiled-coil region" evidence="1">
    <location>
        <begin position="6"/>
        <end position="33"/>
    </location>
</feature>
<keyword evidence="3" id="KW-1185">Reference proteome</keyword>
<dbReference type="OrthoDB" id="5420372at2759"/>
<evidence type="ECO:0000313" key="2">
    <source>
        <dbReference type="EMBL" id="OCK73620.1"/>
    </source>
</evidence>
<evidence type="ECO:0000313" key="3">
    <source>
        <dbReference type="Proteomes" id="UP000250266"/>
    </source>
</evidence>
<reference evidence="2 3" key="1">
    <citation type="journal article" date="2016" name="Nat. Commun.">
        <title>Ectomycorrhizal ecology is imprinted in the genome of the dominant symbiotic fungus Cenococcum geophilum.</title>
        <authorList>
            <consortium name="DOE Joint Genome Institute"/>
            <person name="Peter M."/>
            <person name="Kohler A."/>
            <person name="Ohm R.A."/>
            <person name="Kuo A."/>
            <person name="Krutzmann J."/>
            <person name="Morin E."/>
            <person name="Arend M."/>
            <person name="Barry K.W."/>
            <person name="Binder M."/>
            <person name="Choi C."/>
            <person name="Clum A."/>
            <person name="Copeland A."/>
            <person name="Grisel N."/>
            <person name="Haridas S."/>
            <person name="Kipfer T."/>
            <person name="LaButti K."/>
            <person name="Lindquist E."/>
            <person name="Lipzen A."/>
            <person name="Maire R."/>
            <person name="Meier B."/>
            <person name="Mihaltcheva S."/>
            <person name="Molinier V."/>
            <person name="Murat C."/>
            <person name="Poggeler S."/>
            <person name="Quandt C.A."/>
            <person name="Sperisen C."/>
            <person name="Tritt A."/>
            <person name="Tisserant E."/>
            <person name="Crous P.W."/>
            <person name="Henrissat B."/>
            <person name="Nehls U."/>
            <person name="Egli S."/>
            <person name="Spatafora J.W."/>
            <person name="Grigoriev I.V."/>
            <person name="Martin F.M."/>
        </authorList>
    </citation>
    <scope>NUCLEOTIDE SEQUENCE [LARGE SCALE GENOMIC DNA]</scope>
    <source>
        <strain evidence="2 3">CBS 459.81</strain>
    </source>
</reference>
<organism evidence="2 3">
    <name type="scientific">Lepidopterella palustris CBS 459.81</name>
    <dbReference type="NCBI Taxonomy" id="1314670"/>
    <lineage>
        <taxon>Eukaryota</taxon>
        <taxon>Fungi</taxon>
        <taxon>Dikarya</taxon>
        <taxon>Ascomycota</taxon>
        <taxon>Pezizomycotina</taxon>
        <taxon>Dothideomycetes</taxon>
        <taxon>Pleosporomycetidae</taxon>
        <taxon>Mytilinidiales</taxon>
        <taxon>Argynnaceae</taxon>
        <taxon>Lepidopterella</taxon>
    </lineage>
</organism>
<sequence>MSATTREDSSRGMDDLQELLQDMRRDINKMKSGKRKKSSREIKKKWNALVKHCPSLDIRIYTDLDVDVQSEDRTEEIIAKWKYNKDDMTPPPAKRVKHSAKWKRWNWLEICSKSADSNFGFRASHNYSLDIEPVEFFFSDRISSQLLYYRISVLFGMPPALETDGYKCCWEVELKHIDGESILRLYDSKGSAAVGFSGFDGSASDDAFELINFLVSLDCLHTYHGIKAGTRA</sequence>
<evidence type="ECO:0000256" key="1">
    <source>
        <dbReference type="SAM" id="Coils"/>
    </source>
</evidence>